<dbReference type="AlphaFoldDB" id="A0A0S4KKV8"/>
<keyword evidence="3" id="KW-1185">Reference proteome</keyword>
<feature type="region of interest" description="Disordered" evidence="1">
    <location>
        <begin position="132"/>
        <end position="155"/>
    </location>
</feature>
<gene>
    <name evidence="2" type="ORF">BSAL_31715</name>
</gene>
<sequence>MASHSIETRFALEVRESGPHVLVSTPDVPFSALITNIRFQPPRPQPQKKNSNKSNDEAKDNTTDGDVSTVYSLVMVGAKGKVQEEFTLASFEHQVKQQASAASSSSSTAIATVPQPISINTQLVLTSKSPIQQIQLRSSRPRKGAKRDRDEADKSVSAKAEACVYLTGVQLTTLSAPQVEALVR</sequence>
<evidence type="ECO:0000313" key="2">
    <source>
        <dbReference type="EMBL" id="CUI15211.1"/>
    </source>
</evidence>
<dbReference type="EMBL" id="CYKH01001915">
    <property type="protein sequence ID" value="CUI15211.1"/>
    <property type="molecule type" value="Genomic_DNA"/>
</dbReference>
<evidence type="ECO:0000313" key="3">
    <source>
        <dbReference type="Proteomes" id="UP000051952"/>
    </source>
</evidence>
<accession>A0A0S4KKV8</accession>
<feature type="region of interest" description="Disordered" evidence="1">
    <location>
        <begin position="38"/>
        <end position="65"/>
    </location>
</feature>
<name>A0A0S4KKV8_BODSA</name>
<reference evidence="3" key="1">
    <citation type="submission" date="2015-09" db="EMBL/GenBank/DDBJ databases">
        <authorList>
            <consortium name="Pathogen Informatics"/>
        </authorList>
    </citation>
    <scope>NUCLEOTIDE SEQUENCE [LARGE SCALE GENOMIC DNA]</scope>
    <source>
        <strain evidence="3">Lake Konstanz</strain>
    </source>
</reference>
<organism evidence="2 3">
    <name type="scientific">Bodo saltans</name>
    <name type="common">Flagellated protozoan</name>
    <dbReference type="NCBI Taxonomy" id="75058"/>
    <lineage>
        <taxon>Eukaryota</taxon>
        <taxon>Discoba</taxon>
        <taxon>Euglenozoa</taxon>
        <taxon>Kinetoplastea</taxon>
        <taxon>Metakinetoplastina</taxon>
        <taxon>Eubodonida</taxon>
        <taxon>Bodonidae</taxon>
        <taxon>Bodo</taxon>
    </lineage>
</organism>
<evidence type="ECO:0000256" key="1">
    <source>
        <dbReference type="SAM" id="MobiDB-lite"/>
    </source>
</evidence>
<protein>
    <submittedName>
        <fullName evidence="2">Uncharacterized protein</fullName>
    </submittedName>
</protein>
<proteinExistence type="predicted"/>
<dbReference type="Proteomes" id="UP000051952">
    <property type="component" value="Unassembled WGS sequence"/>
</dbReference>
<dbReference type="VEuPathDB" id="TriTrypDB:BSAL_31715"/>